<dbReference type="InterPro" id="IPR004839">
    <property type="entry name" value="Aminotransferase_I/II_large"/>
</dbReference>
<sequence length="364" mass="40441">MTSPVHGGNLTWAAALAGCSPHEILDFSASINPLGPPDSAIAAIQAHLGVLNAYPDPDYRDLRAALGQFHNLSPEWILPGNGAAELLSWAARSLSQQAATYLWVPAFGDYRRSLQAFGAKTIECPLPLTRTAGSSTLPDLTQLHLGLRLADCGLLINNPHNPTGRLWRREAILPYLEQMALVVVDEAFMDFLPPAADQSLIDWVSQYPNLVVVRSLTKFYSVPGLRLGYAIAHPDRLRQWSQWRDPWPVNVLAEKCAIALVQDRAFQQRTWAWLAQARSQLYEGLQQLPGLFPYEGAANFLLVESAYSTRQLSQALLLNSRVLIRDCLSFPQLGDRYFRVAVRTIADHHRLLAGLATAIDIYDR</sequence>
<dbReference type="CDD" id="cd00609">
    <property type="entry name" value="AAT_like"/>
    <property type="match status" value="1"/>
</dbReference>
<dbReference type="UniPathway" id="UPA00148"/>
<evidence type="ECO:0000256" key="9">
    <source>
        <dbReference type="ARBA" id="ARBA00048531"/>
    </source>
</evidence>
<evidence type="ECO:0000256" key="3">
    <source>
        <dbReference type="ARBA" id="ARBA00004953"/>
    </source>
</evidence>
<evidence type="ECO:0000256" key="8">
    <source>
        <dbReference type="ARBA" id="ARBA00029996"/>
    </source>
</evidence>
<proteinExistence type="predicted"/>
<dbReference type="GO" id="GO:0030170">
    <property type="term" value="F:pyridoxal phosphate binding"/>
    <property type="evidence" value="ECO:0007669"/>
    <property type="project" value="InterPro"/>
</dbReference>
<comment type="catalytic activity">
    <reaction evidence="9">
        <text>O-phospho-L-threonine + H(+) = (R)-1-aminopropan-2-yl phosphate + CO2</text>
        <dbReference type="Rhea" id="RHEA:11492"/>
        <dbReference type="ChEBI" id="CHEBI:15378"/>
        <dbReference type="ChEBI" id="CHEBI:16526"/>
        <dbReference type="ChEBI" id="CHEBI:58563"/>
        <dbReference type="ChEBI" id="CHEBI:58675"/>
        <dbReference type="EC" id="4.1.1.81"/>
    </reaction>
</comment>
<dbReference type="EMBL" id="MJGC01000058">
    <property type="protein sequence ID" value="OEJ74935.1"/>
    <property type="molecule type" value="Genomic_DNA"/>
</dbReference>
<dbReference type="Gene3D" id="3.40.640.10">
    <property type="entry name" value="Type I PLP-dependent aspartate aminotransferase-like (Major domain)"/>
    <property type="match status" value="1"/>
</dbReference>
<evidence type="ECO:0000256" key="1">
    <source>
        <dbReference type="ARBA" id="ARBA00001933"/>
    </source>
</evidence>
<dbReference type="AlphaFoldDB" id="A0A1E5QJT0"/>
<comment type="function">
    <text evidence="2">Decarboxylates L-threonine-O-3-phosphate to yield (R)-1-amino-2-propanol O-2-phosphate, the precursor for the linkage between the nucleotide loop and the corrin ring in cobalamin.</text>
</comment>
<gene>
    <name evidence="11" type="ORF">BH720_11990</name>
</gene>
<dbReference type="InterPro" id="IPR015422">
    <property type="entry name" value="PyrdxlP-dep_Trfase_small"/>
</dbReference>
<keyword evidence="5" id="KW-0169">Cobalamin biosynthesis</keyword>
<evidence type="ECO:0000259" key="10">
    <source>
        <dbReference type="Pfam" id="PF00155"/>
    </source>
</evidence>
<dbReference type="InterPro" id="IPR015424">
    <property type="entry name" value="PyrdxlP-dep_Trfase"/>
</dbReference>
<evidence type="ECO:0000256" key="7">
    <source>
        <dbReference type="ARBA" id="ARBA00023239"/>
    </source>
</evidence>
<dbReference type="InterPro" id="IPR005860">
    <property type="entry name" value="CobD"/>
</dbReference>
<reference evidence="11" key="1">
    <citation type="submission" date="2016-09" db="EMBL/GenBank/DDBJ databases">
        <title>Draft genome of thermotolerant cyanobacterium Desertifilum sp. strain IPPAS B-1220.</title>
        <authorList>
            <person name="Sinetova M.A."/>
            <person name="Bolakhan K."/>
            <person name="Zayadan B.K."/>
            <person name="Mironov K.S."/>
            <person name="Ustinova V."/>
            <person name="Kupriyanova E.V."/>
            <person name="Sidorov R.A."/>
            <person name="Skrypnik A.N."/>
            <person name="Gogoleva N.E."/>
            <person name="Gogolev Y.V."/>
            <person name="Los D.A."/>
        </authorList>
    </citation>
    <scope>NUCLEOTIDE SEQUENCE [LARGE SCALE GENOMIC DNA]</scope>
    <source>
        <strain evidence="11">IPPAS B-1220</strain>
    </source>
</reference>
<dbReference type="InterPro" id="IPR015421">
    <property type="entry name" value="PyrdxlP-dep_Trfase_major"/>
</dbReference>
<feature type="domain" description="Aminotransferase class I/classII large" evidence="10">
    <location>
        <begin position="23"/>
        <end position="352"/>
    </location>
</feature>
<dbReference type="NCBIfam" id="TIGR01140">
    <property type="entry name" value="L_thr_O3P_dcar"/>
    <property type="match status" value="1"/>
</dbReference>
<dbReference type="SUPFAM" id="SSF53383">
    <property type="entry name" value="PLP-dependent transferases"/>
    <property type="match status" value="1"/>
</dbReference>
<dbReference type="Pfam" id="PF00155">
    <property type="entry name" value="Aminotran_1_2"/>
    <property type="match status" value="1"/>
</dbReference>
<dbReference type="GO" id="GO:0048472">
    <property type="term" value="F:threonine-phosphate decarboxylase activity"/>
    <property type="evidence" value="ECO:0007669"/>
    <property type="project" value="UniProtKB-EC"/>
</dbReference>
<dbReference type="PANTHER" id="PTHR42885:SF1">
    <property type="entry name" value="THREONINE-PHOSPHATE DECARBOXYLASE"/>
    <property type="match status" value="1"/>
</dbReference>
<dbReference type="GO" id="GO:0009236">
    <property type="term" value="P:cobalamin biosynthetic process"/>
    <property type="evidence" value="ECO:0007669"/>
    <property type="project" value="UniProtKB-UniPathway"/>
</dbReference>
<organism evidence="11">
    <name type="scientific">Desertifilum tharense IPPAS B-1220</name>
    <dbReference type="NCBI Taxonomy" id="1781255"/>
    <lineage>
        <taxon>Bacteria</taxon>
        <taxon>Bacillati</taxon>
        <taxon>Cyanobacteriota</taxon>
        <taxon>Cyanophyceae</taxon>
        <taxon>Desertifilales</taxon>
        <taxon>Desertifilaceae</taxon>
        <taxon>Desertifilum</taxon>
    </lineage>
</organism>
<dbReference type="PANTHER" id="PTHR42885">
    <property type="entry name" value="HISTIDINOL-PHOSPHATE AMINOTRANSFERASE-RELATED"/>
    <property type="match status" value="1"/>
</dbReference>
<evidence type="ECO:0000256" key="2">
    <source>
        <dbReference type="ARBA" id="ARBA00003444"/>
    </source>
</evidence>
<name>A0A1E5QJT0_9CYAN</name>
<comment type="caution">
    <text evidence="11">The sequence shown here is derived from an EMBL/GenBank/DDBJ whole genome shotgun (WGS) entry which is preliminary data.</text>
</comment>
<dbReference type="PROSITE" id="PS00105">
    <property type="entry name" value="AA_TRANSFER_CLASS_1"/>
    <property type="match status" value="1"/>
</dbReference>
<accession>A0A1E5QJT0</accession>
<dbReference type="Gene3D" id="3.90.1150.10">
    <property type="entry name" value="Aspartate Aminotransferase, domain 1"/>
    <property type="match status" value="1"/>
</dbReference>
<evidence type="ECO:0000256" key="4">
    <source>
        <dbReference type="ARBA" id="ARBA00012285"/>
    </source>
</evidence>
<keyword evidence="6" id="KW-0663">Pyridoxal phosphate</keyword>
<dbReference type="InterPro" id="IPR004838">
    <property type="entry name" value="NHTrfase_class1_PyrdxlP-BS"/>
</dbReference>
<dbReference type="EC" id="4.1.1.81" evidence="4"/>
<dbReference type="STRING" id="1781255.BH720_11990"/>
<evidence type="ECO:0000256" key="5">
    <source>
        <dbReference type="ARBA" id="ARBA00022573"/>
    </source>
</evidence>
<protein>
    <recommendedName>
        <fullName evidence="4">threonine-phosphate decarboxylase</fullName>
        <ecNumber evidence="4">4.1.1.81</ecNumber>
    </recommendedName>
    <alternativeName>
        <fullName evidence="8">L-threonine-O-3-phosphate decarboxylase</fullName>
    </alternativeName>
</protein>
<comment type="pathway">
    <text evidence="3">Cofactor biosynthesis; adenosylcobalamin biosynthesis.</text>
</comment>
<evidence type="ECO:0000313" key="11">
    <source>
        <dbReference type="EMBL" id="OEJ74935.1"/>
    </source>
</evidence>
<keyword evidence="7" id="KW-0456">Lyase</keyword>
<dbReference type="OrthoDB" id="9813612at2"/>
<evidence type="ECO:0000256" key="6">
    <source>
        <dbReference type="ARBA" id="ARBA00022898"/>
    </source>
</evidence>
<comment type="cofactor">
    <cofactor evidence="1">
        <name>pyridoxal 5'-phosphate</name>
        <dbReference type="ChEBI" id="CHEBI:597326"/>
    </cofactor>
</comment>